<dbReference type="EMBL" id="AGTR01000008">
    <property type="protein sequence ID" value="EHJ06360.1"/>
    <property type="molecule type" value="Genomic_DNA"/>
</dbReference>
<evidence type="ECO:0000313" key="1">
    <source>
        <dbReference type="EMBL" id="EHJ06360.1"/>
    </source>
</evidence>
<name>G6YN85_9GAMM</name>
<dbReference type="AlphaFoldDB" id="G6YN85"/>
<dbReference type="Proteomes" id="UP000003208">
    <property type="component" value="Unassembled WGS sequence"/>
</dbReference>
<keyword evidence="2" id="KW-1185">Reference proteome</keyword>
<reference evidence="1 2" key="1">
    <citation type="journal article" date="2012" name="J. Bacteriol.">
        <title>Genome sequence of deep-sea manganese-oxidizing bacterium Marinobacter manganoxydans MnI7-9.</title>
        <authorList>
            <person name="Wang H."/>
            <person name="Li H."/>
            <person name="Shao Z."/>
            <person name="Liao S."/>
            <person name="Johnstone L."/>
            <person name="Rensing C."/>
            <person name="Wang G."/>
        </authorList>
    </citation>
    <scope>NUCLEOTIDE SEQUENCE [LARGE SCALE GENOMIC DNA]</scope>
    <source>
        <strain evidence="1 2">MnI7-9</strain>
    </source>
</reference>
<organism evidence="1 2">
    <name type="scientific">Marinobacter manganoxydans MnI7-9</name>
    <dbReference type="NCBI Taxonomy" id="1094979"/>
    <lineage>
        <taxon>Bacteria</taxon>
        <taxon>Pseudomonadati</taxon>
        <taxon>Pseudomonadota</taxon>
        <taxon>Gammaproteobacteria</taxon>
        <taxon>Pseudomonadales</taxon>
        <taxon>Marinobacteraceae</taxon>
        <taxon>Marinobacter</taxon>
    </lineage>
</organism>
<sequence>MPDALNVTALTHLFDECFALIRLANNFRVQSNSALTHYSHMRIWMLSEQSTDSLRLLTGGEQF</sequence>
<gene>
    <name evidence="1" type="ORF">KYE_01441</name>
</gene>
<accession>G6YN85</accession>
<proteinExistence type="predicted"/>
<protein>
    <submittedName>
        <fullName evidence="1">Uncharacterized protein</fullName>
    </submittedName>
</protein>
<evidence type="ECO:0000313" key="2">
    <source>
        <dbReference type="Proteomes" id="UP000003208"/>
    </source>
</evidence>